<proteinExistence type="inferred from homology"/>
<dbReference type="GO" id="GO:0007018">
    <property type="term" value="P:microtubule-based movement"/>
    <property type="evidence" value="ECO:0007669"/>
    <property type="project" value="InterPro"/>
</dbReference>
<organism evidence="3 4">
    <name type="scientific">Callosobruchus maculatus</name>
    <name type="common">Southern cowpea weevil</name>
    <name type="synonym">Pulse bruchid</name>
    <dbReference type="NCBI Taxonomy" id="64391"/>
    <lineage>
        <taxon>Eukaryota</taxon>
        <taxon>Metazoa</taxon>
        <taxon>Ecdysozoa</taxon>
        <taxon>Arthropoda</taxon>
        <taxon>Hexapoda</taxon>
        <taxon>Insecta</taxon>
        <taxon>Pterygota</taxon>
        <taxon>Neoptera</taxon>
        <taxon>Endopterygota</taxon>
        <taxon>Coleoptera</taxon>
        <taxon>Polyphaga</taxon>
        <taxon>Cucujiformia</taxon>
        <taxon>Chrysomeloidea</taxon>
        <taxon>Chrysomelidae</taxon>
        <taxon>Bruchinae</taxon>
        <taxon>Bruchini</taxon>
        <taxon>Callosobruchus</taxon>
    </lineage>
</organism>
<feature type="non-terminal residue" evidence="3">
    <location>
        <position position="228"/>
    </location>
</feature>
<dbReference type="InterPro" id="IPR026983">
    <property type="entry name" value="DHC"/>
</dbReference>
<dbReference type="Proteomes" id="UP000410492">
    <property type="component" value="Unassembled WGS sequence"/>
</dbReference>
<dbReference type="AlphaFoldDB" id="A0A653CHI6"/>
<evidence type="ECO:0000313" key="4">
    <source>
        <dbReference type="Proteomes" id="UP000410492"/>
    </source>
</evidence>
<feature type="region of interest" description="Disordered" evidence="2">
    <location>
        <begin position="1"/>
        <end position="24"/>
    </location>
</feature>
<keyword evidence="4" id="KW-1185">Reference proteome</keyword>
<sequence length="228" mass="26067">MFVHGVHVQNSSSEESEEDEDCDPEKMLLRRREECERKARRGEMDPRLEFTFQLLMDATGLPRSEIMDHVFEGDMLDGINQLFLPHMKTRLLWFYQEVEEPQTTAEPDPNKPGTSRNLQATGSRSTTVQQQVTHKKKLFLTDGVEEPLTGTCVYIFRTSSSKQLPEEGFQKDLYCGIIDSSNVGIVTTVERIMEYVFMETLAHPNSDTEDDASNCPMVKNLLLPSLRS</sequence>
<dbReference type="PANTHER" id="PTHR46532">
    <property type="entry name" value="MALE FERTILITY FACTOR KL5"/>
    <property type="match status" value="1"/>
</dbReference>
<feature type="compositionally biased region" description="Polar residues" evidence="2">
    <location>
        <begin position="112"/>
        <end position="127"/>
    </location>
</feature>
<accession>A0A653CHI6</accession>
<evidence type="ECO:0000256" key="1">
    <source>
        <dbReference type="ARBA" id="ARBA00008887"/>
    </source>
</evidence>
<dbReference type="PANTHER" id="PTHR46532:SF4">
    <property type="entry name" value="AAA+ ATPASE DOMAIN-CONTAINING PROTEIN"/>
    <property type="match status" value="1"/>
</dbReference>
<dbReference type="GO" id="GO:0005858">
    <property type="term" value="C:axonemal dynein complex"/>
    <property type="evidence" value="ECO:0007669"/>
    <property type="project" value="TreeGrafter"/>
</dbReference>
<reference evidence="3 4" key="1">
    <citation type="submission" date="2019-01" db="EMBL/GenBank/DDBJ databases">
        <authorList>
            <person name="Sayadi A."/>
        </authorList>
    </citation>
    <scope>NUCLEOTIDE SEQUENCE [LARGE SCALE GENOMIC DNA]</scope>
</reference>
<dbReference type="GO" id="GO:0051959">
    <property type="term" value="F:dynein light intermediate chain binding"/>
    <property type="evidence" value="ECO:0007669"/>
    <property type="project" value="InterPro"/>
</dbReference>
<evidence type="ECO:0000313" key="3">
    <source>
        <dbReference type="EMBL" id="VEN47381.1"/>
    </source>
</evidence>
<dbReference type="GO" id="GO:0045505">
    <property type="term" value="F:dynein intermediate chain binding"/>
    <property type="evidence" value="ECO:0007669"/>
    <property type="project" value="InterPro"/>
</dbReference>
<name>A0A653CHI6_CALMS</name>
<gene>
    <name evidence="3" type="ORF">CALMAC_LOCUS9168</name>
</gene>
<dbReference type="EMBL" id="CAACVG010007862">
    <property type="protein sequence ID" value="VEN47380.1"/>
    <property type="molecule type" value="Genomic_DNA"/>
</dbReference>
<dbReference type="OrthoDB" id="10251809at2759"/>
<protein>
    <submittedName>
        <fullName evidence="3">Uncharacterized protein</fullName>
    </submittedName>
</protein>
<evidence type="ECO:0000256" key="2">
    <source>
        <dbReference type="SAM" id="MobiDB-lite"/>
    </source>
</evidence>
<comment type="similarity">
    <text evidence="1">Belongs to the dynein heavy chain family.</text>
</comment>
<feature type="compositionally biased region" description="Acidic residues" evidence="2">
    <location>
        <begin position="14"/>
        <end position="23"/>
    </location>
</feature>
<feature type="region of interest" description="Disordered" evidence="2">
    <location>
        <begin position="101"/>
        <end position="127"/>
    </location>
</feature>
<dbReference type="EMBL" id="CAACVG010007862">
    <property type="protein sequence ID" value="VEN47381.1"/>
    <property type="molecule type" value="Genomic_DNA"/>
</dbReference>